<dbReference type="AlphaFoldDB" id="A0A0C2YIM5"/>
<protein>
    <recommendedName>
        <fullName evidence="3">F-box domain-containing protein</fullName>
    </recommendedName>
</protein>
<dbReference type="Proteomes" id="UP000053424">
    <property type="component" value="Unassembled WGS sequence"/>
</dbReference>
<evidence type="ECO:0000313" key="1">
    <source>
        <dbReference type="EMBL" id="KIM40932.1"/>
    </source>
</evidence>
<dbReference type="HOGENOM" id="CLU_045278_1_0_1"/>
<dbReference type="SUPFAM" id="SSF52047">
    <property type="entry name" value="RNI-like"/>
    <property type="match status" value="1"/>
</dbReference>
<reference evidence="1 2" key="1">
    <citation type="submission" date="2014-04" db="EMBL/GenBank/DDBJ databases">
        <authorList>
            <consortium name="DOE Joint Genome Institute"/>
            <person name="Kuo A."/>
            <person name="Gay G."/>
            <person name="Dore J."/>
            <person name="Kohler A."/>
            <person name="Nagy L.G."/>
            <person name="Floudas D."/>
            <person name="Copeland A."/>
            <person name="Barry K.W."/>
            <person name="Cichocki N."/>
            <person name="Veneault-Fourrey C."/>
            <person name="LaButti K."/>
            <person name="Lindquist E.A."/>
            <person name="Lipzen A."/>
            <person name="Lundell T."/>
            <person name="Morin E."/>
            <person name="Murat C."/>
            <person name="Sun H."/>
            <person name="Tunlid A."/>
            <person name="Henrissat B."/>
            <person name="Grigoriev I.V."/>
            <person name="Hibbett D.S."/>
            <person name="Martin F."/>
            <person name="Nordberg H.P."/>
            <person name="Cantor M.N."/>
            <person name="Hua S.X."/>
        </authorList>
    </citation>
    <scope>NUCLEOTIDE SEQUENCE [LARGE SCALE GENOMIC DNA]</scope>
    <source>
        <strain evidence="2">h7</strain>
    </source>
</reference>
<keyword evidence="2" id="KW-1185">Reference proteome</keyword>
<proteinExistence type="predicted"/>
<name>A0A0C2YIM5_HEBCY</name>
<dbReference type="EMBL" id="KN831781">
    <property type="protein sequence ID" value="KIM40932.1"/>
    <property type="molecule type" value="Genomic_DNA"/>
</dbReference>
<accession>A0A0C2YIM5</accession>
<dbReference type="Gene3D" id="3.80.10.10">
    <property type="entry name" value="Ribonuclease Inhibitor"/>
    <property type="match status" value="1"/>
</dbReference>
<sequence>MATSSHNFKRPPILQLSREVIDEIVDKIPLADLFTLSLVGRLFRPRCEKHIFTSILFFQDGSRWPLGESARVKGFMDILSRKPYIAGYVRELHLGVDEGSQEWIVEKPGFLEIMDLIRQSAARSPLKKLELIGTRTRITNPRRFSESLCAPFITPFLSSLCLERLDDVPLTLVTNCVNLKKLELDNVTFEDLDVSAIIDASKSYPQLREMRFNQCAQGIITLLQQKVPGSRSFLKLSRLRILEADLCPVENMKILQDLLKLSSGSLEELRLTLEYAGEYTVSDNLSRWIDLGALFRLHILHMDIVCANGIAGGACKLLTTIPSANSLGKLTVKILLGHYWAFPKEVEMADWTFLDREVQRVSSGKPFKFHLYLVQDLEVGDEQDEDDDCDSMNGNLQSPKRAMEERAFRKMVNKKLPMIRSQPNITFQIIIGPHWLPGFDAPRKLRITHKFGPLGAYYTD</sequence>
<evidence type="ECO:0008006" key="3">
    <source>
        <dbReference type="Google" id="ProtNLM"/>
    </source>
</evidence>
<organism evidence="1 2">
    <name type="scientific">Hebeloma cylindrosporum</name>
    <dbReference type="NCBI Taxonomy" id="76867"/>
    <lineage>
        <taxon>Eukaryota</taxon>
        <taxon>Fungi</taxon>
        <taxon>Dikarya</taxon>
        <taxon>Basidiomycota</taxon>
        <taxon>Agaricomycotina</taxon>
        <taxon>Agaricomycetes</taxon>
        <taxon>Agaricomycetidae</taxon>
        <taxon>Agaricales</taxon>
        <taxon>Agaricineae</taxon>
        <taxon>Hymenogastraceae</taxon>
        <taxon>Hebeloma</taxon>
    </lineage>
</organism>
<evidence type="ECO:0000313" key="2">
    <source>
        <dbReference type="Proteomes" id="UP000053424"/>
    </source>
</evidence>
<dbReference type="OrthoDB" id="2885385at2759"/>
<reference evidence="2" key="2">
    <citation type="submission" date="2015-01" db="EMBL/GenBank/DDBJ databases">
        <title>Evolutionary Origins and Diversification of the Mycorrhizal Mutualists.</title>
        <authorList>
            <consortium name="DOE Joint Genome Institute"/>
            <consortium name="Mycorrhizal Genomics Consortium"/>
            <person name="Kohler A."/>
            <person name="Kuo A."/>
            <person name="Nagy L.G."/>
            <person name="Floudas D."/>
            <person name="Copeland A."/>
            <person name="Barry K.W."/>
            <person name="Cichocki N."/>
            <person name="Veneault-Fourrey C."/>
            <person name="LaButti K."/>
            <person name="Lindquist E.A."/>
            <person name="Lipzen A."/>
            <person name="Lundell T."/>
            <person name="Morin E."/>
            <person name="Murat C."/>
            <person name="Riley R."/>
            <person name="Ohm R."/>
            <person name="Sun H."/>
            <person name="Tunlid A."/>
            <person name="Henrissat B."/>
            <person name="Grigoriev I.V."/>
            <person name="Hibbett D.S."/>
            <person name="Martin F."/>
        </authorList>
    </citation>
    <scope>NUCLEOTIDE SEQUENCE [LARGE SCALE GENOMIC DNA]</scope>
    <source>
        <strain evidence="2">h7</strain>
    </source>
</reference>
<gene>
    <name evidence="1" type="ORF">M413DRAFT_28044</name>
</gene>
<dbReference type="InterPro" id="IPR032675">
    <property type="entry name" value="LRR_dom_sf"/>
</dbReference>